<name>L8B9D3_PHLRA</name>
<dbReference type="RefSeq" id="YP_007374932.1">
    <property type="nucleotide sequence ID" value="NC_020148.1"/>
</dbReference>
<geneLocation type="mitochondrion" evidence="1"/>
<reference evidence="1" key="1">
    <citation type="journal article" date="2014" name="PLoS ONE">
        <title>Mitochondrial Genome of Phlebia radiata Is the Second Largest (156 kbp) among Fungi and Features Signs of Genome Flexibility and Recent Recombination Events.</title>
        <authorList>
            <person name="Salavirta H."/>
            <person name="Oksanen I."/>
            <person name="Kuuskeri J."/>
            <person name="Makela M."/>
            <person name="Laine P."/>
            <person name="Paulin L."/>
            <person name="Lundell T."/>
        </authorList>
    </citation>
    <scope>NUCLEOTIDE SEQUENCE</scope>
    <source>
        <strain evidence="1">79</strain>
    </source>
</reference>
<evidence type="ECO:0000313" key="1">
    <source>
        <dbReference type="EMBL" id="CCE89220.1"/>
    </source>
</evidence>
<accession>L8B9D3</accession>
<keyword evidence="1" id="KW-0496">Mitochondrion</keyword>
<proteinExistence type="predicted"/>
<gene>
    <name evidence="1" type="ORF">PRA_mt0134</name>
</gene>
<organism evidence="1">
    <name type="scientific">Phlebia radiata</name>
    <name type="common">White-rot fungus</name>
    <dbReference type="NCBI Taxonomy" id="5308"/>
    <lineage>
        <taxon>Eukaryota</taxon>
        <taxon>Fungi</taxon>
        <taxon>Dikarya</taxon>
        <taxon>Basidiomycota</taxon>
        <taxon>Agaricomycotina</taxon>
        <taxon>Agaricomycetes</taxon>
        <taxon>Polyporales</taxon>
        <taxon>Meruliaceae</taxon>
        <taxon>Phlebia</taxon>
    </lineage>
</organism>
<dbReference type="AlphaFoldDB" id="L8B9D3"/>
<sequence length="74" mass="8619">MFKALRRTDSVRRVARLLLFYLNSFVLEYPGKSSNRSHKITLCTAIKPFVLPLIDGPQARWRANNRYLLNPSVK</sequence>
<dbReference type="EMBL" id="HE613568">
    <property type="protein sequence ID" value="CCE89220.1"/>
    <property type="molecule type" value="Genomic_DNA"/>
</dbReference>
<dbReference type="GeneID" id="14469627"/>
<protein>
    <submittedName>
        <fullName evidence="1">Uncharacterized protein</fullName>
    </submittedName>
</protein>